<accession>A0A915KSS5</accession>
<organism evidence="1 2">
    <name type="scientific">Romanomermis culicivorax</name>
    <name type="common">Nematode worm</name>
    <dbReference type="NCBI Taxonomy" id="13658"/>
    <lineage>
        <taxon>Eukaryota</taxon>
        <taxon>Metazoa</taxon>
        <taxon>Ecdysozoa</taxon>
        <taxon>Nematoda</taxon>
        <taxon>Enoplea</taxon>
        <taxon>Dorylaimia</taxon>
        <taxon>Mermithida</taxon>
        <taxon>Mermithoidea</taxon>
        <taxon>Mermithidae</taxon>
        <taxon>Romanomermis</taxon>
    </lineage>
</organism>
<dbReference type="Proteomes" id="UP000887565">
    <property type="component" value="Unplaced"/>
</dbReference>
<evidence type="ECO:0000313" key="1">
    <source>
        <dbReference type="Proteomes" id="UP000887565"/>
    </source>
</evidence>
<sequence>MFDALAATPDNWTAFYEFVSASKTILISFDQADNWKCLKDMHRGQFYSPDAPKTHSNVLAPRIVADAFTLDVEHFMLYFPQANDGIAQAGKPDEQVITYSILDVYYRILMFLAYGGYGFVDSIYGNIQIFPHDFLPPEFIHIVIQNLYDKANVDCDGDEKGAFGVIDPMLSKSMLHAIMGDEILALNRIIFYDYKVPNLRYCLYNHANVEHITKLLGQKTHPWKLPSIKGSKQNTTSLTDDRKLEPYDDAHICAQQMNFNLVVNDPFSTYGPPETWLTYEMKFDHQIAEMPASTPLYSVPNHNKWMNAI</sequence>
<keyword evidence="1" id="KW-1185">Reference proteome</keyword>
<name>A0A915KSS5_ROMCU</name>
<reference evidence="2" key="1">
    <citation type="submission" date="2022-11" db="UniProtKB">
        <authorList>
            <consortium name="WormBaseParasite"/>
        </authorList>
    </citation>
    <scope>IDENTIFICATION</scope>
</reference>
<dbReference type="WBParaSite" id="nRc.2.0.1.t41823-RA">
    <property type="protein sequence ID" value="nRc.2.0.1.t41823-RA"/>
    <property type="gene ID" value="nRc.2.0.1.g41823"/>
</dbReference>
<dbReference type="AlphaFoldDB" id="A0A915KSS5"/>
<evidence type="ECO:0000313" key="2">
    <source>
        <dbReference type="WBParaSite" id="nRc.2.0.1.t41823-RA"/>
    </source>
</evidence>
<protein>
    <submittedName>
        <fullName evidence="2">Uncharacterized protein</fullName>
    </submittedName>
</protein>
<proteinExistence type="predicted"/>